<evidence type="ECO:0000256" key="14">
    <source>
        <dbReference type="SAM" id="Coils"/>
    </source>
</evidence>
<dbReference type="Gene3D" id="1.20.140.100">
    <property type="entry name" value="Dynein heavy chain, N-terminal domain 2"/>
    <property type="match status" value="1"/>
</dbReference>
<comment type="similarity">
    <text evidence="2">Belongs to the dynein heavy chain family.</text>
</comment>
<dbReference type="InterPro" id="IPR026983">
    <property type="entry name" value="DHC"/>
</dbReference>
<dbReference type="SUPFAM" id="SSF52540">
    <property type="entry name" value="P-loop containing nucleoside triphosphate hydrolases"/>
    <property type="match status" value="4"/>
</dbReference>
<evidence type="ECO:0000259" key="17">
    <source>
        <dbReference type="Pfam" id="PF08393"/>
    </source>
</evidence>
<dbReference type="InterPro" id="IPR027417">
    <property type="entry name" value="P-loop_NTPase"/>
</dbReference>
<evidence type="ECO:0000256" key="8">
    <source>
        <dbReference type="ARBA" id="ARBA00023017"/>
    </source>
</evidence>
<evidence type="ECO:0000256" key="5">
    <source>
        <dbReference type="ARBA" id="ARBA00022737"/>
    </source>
</evidence>
<dbReference type="PANTHER" id="PTHR45703:SF8">
    <property type="entry name" value="DYNEINS HEAVY CHAIN"/>
    <property type="match status" value="1"/>
</dbReference>
<dbReference type="Pfam" id="PF12781">
    <property type="entry name" value="AAA_9"/>
    <property type="match status" value="1"/>
</dbReference>
<keyword evidence="3" id="KW-0963">Cytoplasm</keyword>
<dbReference type="Pfam" id="PF08385">
    <property type="entry name" value="DHC_N1"/>
    <property type="match status" value="1"/>
</dbReference>
<dbReference type="Gene3D" id="1.20.58.1120">
    <property type="match status" value="1"/>
</dbReference>
<dbReference type="InterPro" id="IPR041466">
    <property type="entry name" value="Dynein_AAA5_ext"/>
</dbReference>
<dbReference type="FunFam" id="3.40.50.300:FF:000945">
    <property type="entry name" value="Dynein axonemal heavy chain 9"/>
    <property type="match status" value="1"/>
</dbReference>
<comment type="caution">
    <text evidence="26">The sequence shown here is derived from an EMBL/GenBank/DDBJ whole genome shotgun (WGS) entry which is preliminary data.</text>
</comment>
<dbReference type="FunFam" id="3.40.50.300:FF:000411">
    <property type="entry name" value="dynein heavy chain 17, axonemal"/>
    <property type="match status" value="1"/>
</dbReference>
<dbReference type="Gene3D" id="1.20.920.30">
    <property type="match status" value="1"/>
</dbReference>
<feature type="domain" description="Dynein heavy chain AAA module D4" evidence="20">
    <location>
        <begin position="2761"/>
        <end position="3020"/>
    </location>
</feature>
<name>A0A1W0X083_HYPEX</name>
<keyword evidence="5" id="KW-0677">Repeat</keyword>
<proteinExistence type="inferred from homology"/>
<keyword evidence="13" id="KW-0966">Cell projection</keyword>
<dbReference type="OrthoDB" id="10251809at2759"/>
<evidence type="ECO:0000256" key="1">
    <source>
        <dbReference type="ARBA" id="ARBA00004430"/>
    </source>
</evidence>
<evidence type="ECO:0000256" key="4">
    <source>
        <dbReference type="ARBA" id="ARBA00022701"/>
    </source>
</evidence>
<dbReference type="InterPro" id="IPR041589">
    <property type="entry name" value="DNAH3_AAA_lid_1"/>
</dbReference>
<feature type="coiled-coil region" evidence="14">
    <location>
        <begin position="3255"/>
        <end position="3303"/>
    </location>
</feature>
<keyword evidence="6" id="KW-0547">Nucleotide-binding</keyword>
<dbReference type="InterPro" id="IPR041228">
    <property type="entry name" value="Dynein_C"/>
</dbReference>
<dbReference type="GO" id="GO:0005524">
    <property type="term" value="F:ATP binding"/>
    <property type="evidence" value="ECO:0007669"/>
    <property type="project" value="UniProtKB-KW"/>
</dbReference>
<dbReference type="GO" id="GO:0097729">
    <property type="term" value="C:9+2 motile cilium"/>
    <property type="evidence" value="ECO:0007669"/>
    <property type="project" value="UniProtKB-ARBA"/>
</dbReference>
<dbReference type="Gene3D" id="1.10.287.2620">
    <property type="match status" value="1"/>
</dbReference>
<feature type="domain" description="Dynein heavy chain AAA lid" evidence="24">
    <location>
        <begin position="4013"/>
        <end position="4149"/>
    </location>
</feature>
<evidence type="ECO:0000256" key="9">
    <source>
        <dbReference type="ARBA" id="ARBA00023054"/>
    </source>
</evidence>
<reference evidence="27" key="1">
    <citation type="submission" date="2017-01" db="EMBL/GenBank/DDBJ databases">
        <title>Comparative genomics of anhydrobiosis in the tardigrade Hypsibius dujardini.</title>
        <authorList>
            <person name="Yoshida Y."/>
            <person name="Koutsovoulos G."/>
            <person name="Laetsch D."/>
            <person name="Stevens L."/>
            <person name="Kumar S."/>
            <person name="Horikawa D."/>
            <person name="Ishino K."/>
            <person name="Komine S."/>
            <person name="Tomita M."/>
            <person name="Blaxter M."/>
            <person name="Arakawa K."/>
        </authorList>
    </citation>
    <scope>NUCLEOTIDE SEQUENCE [LARGE SCALE GENOMIC DNA]</scope>
    <source>
        <strain evidence="27">Z151</strain>
    </source>
</reference>
<dbReference type="InterPro" id="IPR035699">
    <property type="entry name" value="AAA_6"/>
</dbReference>
<evidence type="ECO:0000259" key="15">
    <source>
        <dbReference type="Pfam" id="PF03028"/>
    </source>
</evidence>
<keyword evidence="11" id="KW-0505">Motor protein</keyword>
<dbReference type="GO" id="GO:0005930">
    <property type="term" value="C:axoneme"/>
    <property type="evidence" value="ECO:0007669"/>
    <property type="project" value="UniProtKB-SubCell"/>
</dbReference>
<dbReference type="FunFam" id="1.20.920.20:FF:000003">
    <property type="entry name" value="Dynein axonemal heavy chain 17"/>
    <property type="match status" value="1"/>
</dbReference>
<evidence type="ECO:0000313" key="26">
    <source>
        <dbReference type="EMBL" id="OQV20869.1"/>
    </source>
</evidence>
<dbReference type="FunFam" id="3.40.50.300:FF:000219">
    <property type="entry name" value="Dynein axonemal heavy chain 17"/>
    <property type="match status" value="1"/>
</dbReference>
<dbReference type="FunFam" id="1.20.1270.280:FF:000003">
    <property type="entry name" value="Dynein axonemal heavy chain 17"/>
    <property type="match status" value="1"/>
</dbReference>
<evidence type="ECO:0000259" key="16">
    <source>
        <dbReference type="Pfam" id="PF08385"/>
    </source>
</evidence>
<dbReference type="Gene3D" id="1.10.8.1220">
    <property type="match status" value="1"/>
</dbReference>
<evidence type="ECO:0000256" key="10">
    <source>
        <dbReference type="ARBA" id="ARBA00023069"/>
    </source>
</evidence>
<feature type="domain" description="Dynein heavy chain AAA 5 extension" evidence="22">
    <location>
        <begin position="2285"/>
        <end position="2404"/>
    </location>
</feature>
<evidence type="ECO:0000259" key="23">
    <source>
        <dbReference type="Pfam" id="PF17857"/>
    </source>
</evidence>
<dbReference type="Gene3D" id="3.20.180.20">
    <property type="entry name" value="Dynein heavy chain, N-terminal domain 2"/>
    <property type="match status" value="1"/>
</dbReference>
<evidence type="ECO:0000256" key="6">
    <source>
        <dbReference type="ARBA" id="ARBA00022741"/>
    </source>
</evidence>
<feature type="domain" description="Dynein heavy chain hydrolytic ATP-binding dynein motor region" evidence="18">
    <location>
        <begin position="2014"/>
        <end position="2129"/>
    </location>
</feature>
<dbReference type="InterPro" id="IPR024743">
    <property type="entry name" value="Dynein_HC_stalk"/>
</dbReference>
<dbReference type="InterPro" id="IPR043160">
    <property type="entry name" value="Dynein_C_barrel"/>
</dbReference>
<evidence type="ECO:0000313" key="27">
    <source>
        <dbReference type="Proteomes" id="UP000192578"/>
    </source>
</evidence>
<dbReference type="Gene3D" id="1.20.1270.280">
    <property type="match status" value="1"/>
</dbReference>
<feature type="domain" description="Dynein heavy chain 3 AAA+ lid" evidence="23">
    <location>
        <begin position="2622"/>
        <end position="2708"/>
    </location>
</feature>
<evidence type="ECO:0000256" key="13">
    <source>
        <dbReference type="ARBA" id="ARBA00023273"/>
    </source>
</evidence>
<dbReference type="FunFam" id="3.40.50.300:FF:000049">
    <property type="entry name" value="Dynein, axonemal, heavy chain 5"/>
    <property type="match status" value="1"/>
</dbReference>
<feature type="domain" description="Dynein heavy chain tail" evidence="16">
    <location>
        <begin position="198"/>
        <end position="791"/>
    </location>
</feature>
<protein>
    <submittedName>
        <fullName evidence="26">Dynein beta chain, ciliary</fullName>
    </submittedName>
</protein>
<evidence type="ECO:0000259" key="18">
    <source>
        <dbReference type="Pfam" id="PF12774"/>
    </source>
</evidence>
<dbReference type="FunFam" id="3.10.490.20:FF:000002">
    <property type="entry name" value="Dynein axonemal heavy chain 17"/>
    <property type="match status" value="1"/>
</dbReference>
<evidence type="ECO:0000256" key="2">
    <source>
        <dbReference type="ARBA" id="ARBA00008887"/>
    </source>
</evidence>
<dbReference type="Pfam" id="PF18199">
    <property type="entry name" value="Dynein_C"/>
    <property type="match status" value="1"/>
</dbReference>
<dbReference type="Pfam" id="PF12774">
    <property type="entry name" value="AAA_6"/>
    <property type="match status" value="2"/>
</dbReference>
<evidence type="ECO:0000259" key="25">
    <source>
        <dbReference type="Pfam" id="PF18199"/>
    </source>
</evidence>
<dbReference type="InterPro" id="IPR013602">
    <property type="entry name" value="Dynein_heavy_linker"/>
</dbReference>
<evidence type="ECO:0000256" key="3">
    <source>
        <dbReference type="ARBA" id="ARBA00022490"/>
    </source>
</evidence>
<dbReference type="InterPro" id="IPR042222">
    <property type="entry name" value="Dynein_2_N"/>
</dbReference>
<dbReference type="Pfam" id="PF17852">
    <property type="entry name" value="Dynein_AAA_lid"/>
    <property type="match status" value="1"/>
</dbReference>
<evidence type="ECO:0000259" key="21">
    <source>
        <dbReference type="Pfam" id="PF12781"/>
    </source>
</evidence>
<feature type="domain" description="Dynein heavy chain C-terminal" evidence="25">
    <location>
        <begin position="4156"/>
        <end position="4450"/>
    </location>
</feature>
<dbReference type="FunFam" id="1.10.8.720:FF:000002">
    <property type="entry name" value="Dynein heavy chain 9, axonemal"/>
    <property type="match status" value="1"/>
</dbReference>
<dbReference type="Gene3D" id="3.40.50.300">
    <property type="entry name" value="P-loop containing nucleotide triphosphate hydrolases"/>
    <property type="match status" value="5"/>
</dbReference>
<keyword evidence="9 14" id="KW-0175">Coiled coil</keyword>
<dbReference type="Gene3D" id="1.10.8.710">
    <property type="match status" value="1"/>
</dbReference>
<dbReference type="Gene3D" id="6.10.140.1060">
    <property type="match status" value="1"/>
</dbReference>
<dbReference type="Pfam" id="PF08393">
    <property type="entry name" value="DHC_N2"/>
    <property type="match status" value="1"/>
</dbReference>
<dbReference type="Gene3D" id="1.20.920.20">
    <property type="match status" value="1"/>
</dbReference>
<keyword evidence="12" id="KW-0206">Cytoskeleton</keyword>
<dbReference type="FunFam" id="3.40.50.300:FF:001810">
    <property type="entry name" value="Cytoplasmic dynein 2 heavy chain 1"/>
    <property type="match status" value="1"/>
</dbReference>
<dbReference type="GO" id="GO:0030286">
    <property type="term" value="C:dynein complex"/>
    <property type="evidence" value="ECO:0007669"/>
    <property type="project" value="UniProtKB-KW"/>
</dbReference>
<evidence type="ECO:0000259" key="22">
    <source>
        <dbReference type="Pfam" id="PF17852"/>
    </source>
</evidence>
<keyword evidence="8" id="KW-0243">Dynein</keyword>
<keyword evidence="27" id="KW-1185">Reference proteome</keyword>
<evidence type="ECO:0000259" key="20">
    <source>
        <dbReference type="Pfam" id="PF12780"/>
    </source>
</evidence>
<dbReference type="InterPro" id="IPR024317">
    <property type="entry name" value="Dynein_heavy_chain_D4_dom"/>
</dbReference>
<feature type="domain" description="Dynein heavy chain ATP-binding dynein motor region" evidence="21">
    <location>
        <begin position="3403"/>
        <end position="3620"/>
    </location>
</feature>
<dbReference type="FunFam" id="1.20.920.30:FF:000003">
    <property type="entry name" value="Dynein axonemal heavy chain 17"/>
    <property type="match status" value="1"/>
</dbReference>
<dbReference type="FunFam" id="1.20.58.1120:FF:000001">
    <property type="entry name" value="dynein heavy chain 2, axonemal"/>
    <property type="match status" value="1"/>
</dbReference>
<dbReference type="InterPro" id="IPR042228">
    <property type="entry name" value="Dynein_linker_3"/>
</dbReference>
<dbReference type="Gene3D" id="1.10.472.130">
    <property type="match status" value="1"/>
</dbReference>
<dbReference type="Pfam" id="PF17857">
    <property type="entry name" value="AAA_lid_1"/>
    <property type="match status" value="1"/>
</dbReference>
<dbReference type="GO" id="GO:0008569">
    <property type="term" value="F:minus-end-directed microtubule motor activity"/>
    <property type="evidence" value="ECO:0007669"/>
    <property type="project" value="InterPro"/>
</dbReference>
<dbReference type="FunFam" id="1.20.140.100:FF:000001">
    <property type="entry name" value="dynein heavy chain 17, axonemal"/>
    <property type="match status" value="1"/>
</dbReference>
<evidence type="ECO:0000256" key="7">
    <source>
        <dbReference type="ARBA" id="ARBA00022840"/>
    </source>
</evidence>
<dbReference type="InterPro" id="IPR043157">
    <property type="entry name" value="Dynein_AAA1S"/>
</dbReference>
<sequence>MAEKKEPEPPKVSLKDVELIGSVTADLLKLKADKVIRSLQAEDSLAAIKSLLNKCKPFLAVSPGVQGAAVASTALPNKVQGKWILFYLNGPAADLATSLVPIVLDVNPCTNLLFYYDLISEMSKRHNDNGYLPSNVIQENRSRLWRIKYETLKLSSQIDASVYMPKPALFSSVFSRHSKNRNVLKLGLTAKEETAMAELKYCMLKWVAIVQDLYKRKSYPVTEDESGNKSGVELRSLMRRLENFESALLQITEPLMRILLEDLDEEYFNFTDVYVDLVDLLIYAFDETRMVLKFIRPIAQFVRTFFDQDAATIKILMHSLYAMIQRLLDECKAYYKGPRSAQVIQDIGMYLIELVKAKFDVNDVFKADTSENLVRVNEWISVWEEQLSCLTALCEKNDGLSMTLINKSNVLDVAAGKLCDLEEFQKRLGKIKASPENCWGFLVFIKTWSKPKKEYFQYLLQRQLEFQRLEKVEIGGKGGKTLSVNLAALYMKFTEESQAFASKAFDPLDLTTEVFNHAGDLFIAIIEESDDELSNMIWSDLEGCLGSTTTTIKHLDMFSAMMYDKPSNPSVELACFAVLRALKEHLIRFESVIDQAVDEKAKPCPEIFHLPSLTSALRWSIGVEKFFMETYARCAAIKVPPSCEKTYEDMMRCHARAAAKIAVLRKTTKESVDNIIDHTEDNLKKYALVTRSKVDKDHITCNITKQLENYLDMVADKPETLSADNKPVVREYTLVTEKFRDLAFKLQSAVRLFNKIKAVSVGPEKELLGAEFEATQAILAKAESRITWGNSDASETVEKLYIAVFDLSGRLKKAQRCLFLICKHLEQWQSMAIYFLDGQTGYLRLDVPAHLRDERRTFMKTAGDAISFLFQTIGYLLHANRTDKAWISYSNFVDDIVMEGLVGAVANNLDHIIENITYNRNIQPFVRIVLALKPTGLSYVPAVSDQPTPGTLLGDMLTVVDQIFDVGIVIPRLAVDKADVSFRADLAEVVPLQKMREEIARRIISVNPRLVAFMETFQKFSFIWTMDKKAQLQTFFMKNMSTTLDDAKLASYGIPKLLDVAKIEDQIDKNNVTVADVTKFADSEILDTWLRVDFHNVKLQIVRHLSDYSEMLRQAIFGFLFEAVAEFEAFTQSCLGIFVLSRNRIDRKALVLILKQLQLLRERQQYSDEMFEPLQQSAKLLSSYAMDVPQKTLTILQGLSQHWIDTKNAAVKTKTEIAAFLFSEVNTLKKAVVRFEMKQHEFRETFLNKKFSEMAPKIGYSELDKAQTEIAALEAEMELLIKDCVLFDVAAPDFRQLRTCRREVRLLKQLWDYSSVMLSQIQGWRKSPWTGVNIESMDSDCKFFLKELRGTSLDMSGTSLDKESRQYDVFVNTENDVNNMISSLKAVAELQNPAVKDRHWSTLMQTCGVSFIMNENTKLGDLFSLQLHKFEDEVKSIVDRAAKEQGMEKTLRELNTVWADLQFDLEVHHRTGIELIRLSEDIIETLEENQMQIQGLLASKYVDFFREQVTNWQKKLATADQVSTIFNEVSKTWTYLETIFVGSEDIRNQLPEDAKLFDKLDASFKVVAKELASNRNVLGSSSVPKLYEGLDKIQMGLAKCEQALSEYLQQKRLVFPRFYFVSNTDLLDILSNGNNPEKVTRHLVKLFDSLAALKFQPGEKANTLDATAMMSKDGELVQLKALCHCDGQVENWLTNVLNAMRSTMQLSMKDAVAAYEDKPREQWIFDYPAQISLAGSQIWWASDVNLAFSRLEEGMDTAMKDNFKKLVLQLNTLVTLLLNDLTSQQRQCIETIATIDVHNRDTINKLVVNKIDHSFAFAWQAQLRHRWDFKQGTCYVNICDAQFQYDYEYLGNGPRLVVTPLTDRCYITLTQSLHLVLGGAPAGPAGTGKTETTKDLGKALGCMVYVFNCSEQMDYRSVGNIYKGLAQTGAWGCFDEFNRISVEVLSVVAVQVKCVQDAIKMKKKRFNFLGEDIVLRSSVGFFITMNPGYAGRTELPENLKALFRPCAMVVPVRGLRAIKSVLVVAGALKRADKDRSEDQVLMRALRDFNIPKIVAEDMPVFMGLIGDLFPALNVPRKRDREFELQIKKATLDLKLQPEDNFVLKVVQFQELLDVRHSVFVLGAAGVGKTQVWKTLQKTYHNAKRKPVVSDLNPKAVTNDELFGVINPLTREWKDGLFAVIMRDLANITGDGPKWIVLDGDIDPMWIESLNTVMDDNKVLTLASNERIALTPHMRLVFEISHLRTATPATVSRAGILFINVTDIGWAPSVFSWMNARENPAEKQLLAQLFDRHVPYLLDAVKTSLKMAIPIPEISIVQTLCSLLDALLPQQQVGAELNKETYEICFHFACIWAFGGPLLQDQAVDQKVEFNSIWNQEFKTSKFSGLDSVFDYFYDDKTKEILPWTSAILPFILDPGLPLQTQLVQTAETVRIRYLLNLLVRVRKPAMLVGPAGSGKSVLMSDSLKRLPADNYAVTQISFNFYTTSMMLQNMMEKPLEKKSGRSYGPVGNKRMIYFLDDMNMPEVDKYGTVQPHTIIKQHIDYGHWYDRQKLFAKDIHNCQYLSCMNPAAGSFTIIPRLQRHFSVFTIGFPSSDSVHKIYGSFAQQHFEKGFTDPVRNTLNGILTAALALHNTISTSFLPTAIKYHYIFNLRDLSTVFQGLLFARPEIIKTKEDLVKLWMHESTRVYCDKLIGKKDMDLYSKILGDVSLKSKLILEANIKFLPHCHFAHGIGDPKYASVKSISDIQKILTGALSLYNDELPAMNLVLFQDAIEHICRINRILELPRGNALLVGVGGCGKQSLSRLAAYISGLEVFQITLRKGYGINDLRADLGEVFRRTGLKNENVVFLMTDSQVPNESFLVLINDLLASGEVPDLFAPDEIEDIVNALRNEVKANGLNDDNAGCWRYFLDRVRRNLKIILCFSPVGPTLRMRSRRFPAVTNCTSIDWFHDWPQDALISVSKTFLQNLEVLPVPLRDPIAQFMAFVHSTVNDISVVYLQNERRYNYTTPKSFLEHIRLYTALLASKAQDLQTKMGRLENGLQKIRSTATQVDDMKAKLATKEKELALKNEDTSRLIEIVERETHKVTKEKEAADTEAKAVSIVAAEVTQKQKDCEKDLAAAEPSLRAALAALDTLDKTNLTELKSFGSPPLICVDVAAAVMILLAPHGKVPKDRSWKACKVMMAKVDQFLDQLRNYDKEHIPDSCLKAVDPYLHRPEFDPPQVESKSKAAAGLCSWVKNIVNYYRVYCDVEPKRIILAQANTDLSEKLGRLQDVRNRLAKLEADRDKLQAQLNEALAERNKSMKETEITSRIIVLANRLMGGLASENVRWANQIQQFKKNEESLPGDVLLVSAFVSYVGSFTRKYRQILMEDKWKPFLRKMTPKVPLTQGIDFLSILTDDAIIANWNNQGLPSDRMSTENAVIVSTCERWPLMIDPQLQGMRWVKGMYGDQLQVIRLGQKGYLDQLEYSISSGLPTFIENIEESLDPILDPLISRNTLKKGRAIKMGEKEIEYHPKFRLILHTKMANPHYRPEMQAQATLINLTVTRIGLEDQLLGAVVRTERPDLEQLKSDLTKQQNDFKITLKRLEDGLLRQLSAAEGNFLGNVALVESLELNKRTAIEIEAKVAEALITEHNINTARETYRPAAARASLLYFILNQMNKMNPIYQFSLEAFNVVFRTAIAKATLAEDVALRVKNLIESITYQVFIYTTRGLFERDKIIFTAQMTFQVLQQTKDMTAAELDFFLRLPSDPSISSPVEFLSDYSWGTVKALAATDDFKNLDKDIEGSAKRWKKIVECDNPEREKLPQEWKGKSALQRLMIMRALRPDRMIYAVKVFVEEKLGERYVDNRTMEFARSFEESSPTTPVFFILSSGVDPLKDVEALGKKIGFTADNGKFHNVSLGQGQEPVADRALEVAAENGHWVILQNIHLVKNWLPSLEKKFDLLSPTAHKDFRVFMSAEPAPVPSAHIIPQGLLENSIKITNEPPTGMMANLHKALDNFNQETLEQCSRETEFKCILFALCYFHAVVAERRKFGPQGWNRPYPFNAGDLTISSNVLYNYLENNAKVPWTDLRYLFGEIMYGGHITDDWDRRLCRSYLEEYLKPEMIDNDFYLAPGFRLPSPTDYKSYHGYIDESLPPESPSLYGLHPNAEIGFLTATSENLFRIVLEMQPRDSGEAASANGSRDEKLALAVESIVSKLGPNFNVPELYAKAEDRTPYTVVSLQECERMNTLTSEMKRSLQELKLGLKGELTISPQMDELSNALYLDCIPPSWMKVAYPSLRPLSSWVLDLQNRIKELEQWTTDLKVPCSVWLGGLFNPQSFLTAIMQVMARKNEWPLDRMTLQMEVTKKQKDECSYSSRDGSYIHGLYMEGARWDMQLGSIIDAKMKELFCPLPVIFVKAIPADKEDARSMYECPVYKIKTRGDTFVVAFKIKAKDRPTKWILGGVALLLEV</sequence>
<keyword evidence="10" id="KW-0969">Cilium</keyword>
<dbReference type="InterPro" id="IPR041658">
    <property type="entry name" value="AAA_lid_11"/>
</dbReference>
<dbReference type="Proteomes" id="UP000192578">
    <property type="component" value="Unassembled WGS sequence"/>
</dbReference>
<dbReference type="FunFam" id="1.10.8.1220:FF:000001">
    <property type="entry name" value="Dynein axonemal heavy chain 5"/>
    <property type="match status" value="1"/>
</dbReference>
<feature type="domain" description="Dynein heavy chain hydrolytic ATP-binding dynein motor region" evidence="18">
    <location>
        <begin position="1845"/>
        <end position="2011"/>
    </location>
</feature>
<evidence type="ECO:0000256" key="11">
    <source>
        <dbReference type="ARBA" id="ARBA00023175"/>
    </source>
</evidence>
<dbReference type="Gene3D" id="1.10.8.720">
    <property type="entry name" value="Region D6 of dynein motor"/>
    <property type="match status" value="1"/>
</dbReference>
<dbReference type="Pfam" id="PF03028">
    <property type="entry name" value="Dynein_heavy"/>
    <property type="match status" value="1"/>
</dbReference>
<feature type="domain" description="Dynein heavy chain linker" evidence="17">
    <location>
        <begin position="1297"/>
        <end position="1711"/>
    </location>
</feature>
<dbReference type="GO" id="GO:0045505">
    <property type="term" value="F:dynein intermediate chain binding"/>
    <property type="evidence" value="ECO:0007669"/>
    <property type="project" value="InterPro"/>
</dbReference>
<dbReference type="FunFam" id="1.10.287.2620:FF:000001">
    <property type="entry name" value="Cytoplasmic dynein heavy chain 1"/>
    <property type="match status" value="1"/>
</dbReference>
<feature type="domain" description="Dynein heavy chain region D6 P-loop" evidence="15">
    <location>
        <begin position="3861"/>
        <end position="3981"/>
    </location>
</feature>
<dbReference type="FunFam" id="3.20.180.20:FF:000001">
    <property type="entry name" value="Dynein axonemal heavy chain 5"/>
    <property type="match status" value="1"/>
</dbReference>
<dbReference type="Gene3D" id="3.10.490.20">
    <property type="match status" value="1"/>
</dbReference>
<feature type="domain" description="Dynein heavy chain coiled coil stalk" evidence="19">
    <location>
        <begin position="3034"/>
        <end position="3376"/>
    </location>
</feature>
<dbReference type="Pfam" id="PF12780">
    <property type="entry name" value="AAA_8"/>
    <property type="match status" value="1"/>
</dbReference>
<accession>A0A1W0X083</accession>
<dbReference type="GO" id="GO:0007018">
    <property type="term" value="P:microtubule-based movement"/>
    <property type="evidence" value="ECO:0007669"/>
    <property type="project" value="InterPro"/>
</dbReference>
<dbReference type="InterPro" id="IPR004273">
    <property type="entry name" value="Dynein_heavy_D6_P-loop"/>
</dbReference>
<evidence type="ECO:0000259" key="24">
    <source>
        <dbReference type="Pfam" id="PF18198"/>
    </source>
</evidence>
<organism evidence="26 27">
    <name type="scientific">Hypsibius exemplaris</name>
    <name type="common">Freshwater tardigrade</name>
    <dbReference type="NCBI Taxonomy" id="2072580"/>
    <lineage>
        <taxon>Eukaryota</taxon>
        <taxon>Metazoa</taxon>
        <taxon>Ecdysozoa</taxon>
        <taxon>Tardigrada</taxon>
        <taxon>Eutardigrada</taxon>
        <taxon>Parachela</taxon>
        <taxon>Hypsibioidea</taxon>
        <taxon>Hypsibiidae</taxon>
        <taxon>Hypsibius</taxon>
    </lineage>
</organism>
<dbReference type="GO" id="GO:0005874">
    <property type="term" value="C:microtubule"/>
    <property type="evidence" value="ECO:0007669"/>
    <property type="project" value="UniProtKB-KW"/>
</dbReference>
<dbReference type="GO" id="GO:0051959">
    <property type="term" value="F:dynein light intermediate chain binding"/>
    <property type="evidence" value="ECO:0007669"/>
    <property type="project" value="InterPro"/>
</dbReference>
<comment type="subcellular location">
    <subcellularLocation>
        <location evidence="1">Cytoplasm</location>
        <location evidence="1">Cytoskeleton</location>
        <location evidence="1">Cilium axoneme</location>
    </subcellularLocation>
</comment>
<evidence type="ECO:0000256" key="12">
    <source>
        <dbReference type="ARBA" id="ARBA00023212"/>
    </source>
</evidence>
<dbReference type="InterPro" id="IPR013594">
    <property type="entry name" value="Dynein_heavy_tail"/>
</dbReference>
<keyword evidence="7" id="KW-0067">ATP-binding</keyword>
<feature type="coiled-coil region" evidence="14">
    <location>
        <begin position="3025"/>
        <end position="3069"/>
    </location>
</feature>
<dbReference type="PANTHER" id="PTHR45703">
    <property type="entry name" value="DYNEIN HEAVY CHAIN"/>
    <property type="match status" value="1"/>
</dbReference>
<dbReference type="EMBL" id="MTYJ01000027">
    <property type="protein sequence ID" value="OQV20869.1"/>
    <property type="molecule type" value="Genomic_DNA"/>
</dbReference>
<dbReference type="Pfam" id="PF18198">
    <property type="entry name" value="AAA_lid_11"/>
    <property type="match status" value="1"/>
</dbReference>
<dbReference type="InterPro" id="IPR035706">
    <property type="entry name" value="AAA_9"/>
</dbReference>
<evidence type="ECO:0000259" key="19">
    <source>
        <dbReference type="Pfam" id="PF12777"/>
    </source>
</evidence>
<keyword evidence="4" id="KW-0493">Microtubule</keyword>
<dbReference type="Pfam" id="PF12775">
    <property type="entry name" value="AAA_7"/>
    <property type="match status" value="1"/>
</dbReference>
<dbReference type="InterPro" id="IPR042219">
    <property type="entry name" value="AAA_lid_11_sf"/>
</dbReference>
<gene>
    <name evidence="26" type="ORF">BV898_05211</name>
</gene>
<dbReference type="Pfam" id="PF12777">
    <property type="entry name" value="MT"/>
    <property type="match status" value="1"/>
</dbReference>